<proteinExistence type="predicted"/>
<name>A0A1G4W5X8_9MYCO</name>
<evidence type="ECO:0000313" key="2">
    <source>
        <dbReference type="EMBL" id="NIH95246.1"/>
    </source>
</evidence>
<evidence type="ECO:0000256" key="1">
    <source>
        <dbReference type="SAM" id="MobiDB-lite"/>
    </source>
</evidence>
<evidence type="ECO:0000313" key="5">
    <source>
        <dbReference type="Proteomes" id="UP000547444"/>
    </source>
</evidence>
<evidence type="ECO:0000313" key="4">
    <source>
        <dbReference type="Proteomes" id="UP000199707"/>
    </source>
</evidence>
<dbReference type="AlphaFoldDB" id="A0A1G4W5X8"/>
<dbReference type="STRING" id="1502745.SAMN02799620_02449"/>
<organism evidence="3 4">
    <name type="scientific">Mycolicibacterium fluoranthenivorans</name>
    <dbReference type="NCBI Taxonomy" id="258505"/>
    <lineage>
        <taxon>Bacteria</taxon>
        <taxon>Bacillati</taxon>
        <taxon>Actinomycetota</taxon>
        <taxon>Actinomycetes</taxon>
        <taxon>Mycobacteriales</taxon>
        <taxon>Mycobacteriaceae</taxon>
        <taxon>Mycolicibacterium</taxon>
    </lineage>
</organism>
<dbReference type="EMBL" id="FMUB01000004">
    <property type="protein sequence ID" value="SCX17266.1"/>
    <property type="molecule type" value="Genomic_DNA"/>
</dbReference>
<dbReference type="Proteomes" id="UP000199707">
    <property type="component" value="Unassembled WGS sequence"/>
</dbReference>
<feature type="region of interest" description="Disordered" evidence="1">
    <location>
        <begin position="47"/>
        <end position="70"/>
    </location>
</feature>
<reference evidence="2 5" key="3">
    <citation type="submission" date="2020-03" db="EMBL/GenBank/DDBJ databases">
        <title>Sequencing the genomes of 1000 actinobacteria strains.</title>
        <authorList>
            <person name="Klenk H.-P."/>
        </authorList>
    </citation>
    <scope>NUCLEOTIDE SEQUENCE [LARGE SCALE GENOMIC DNA]</scope>
    <source>
        <strain evidence="2 5">DSM 44556</strain>
    </source>
</reference>
<protein>
    <submittedName>
        <fullName evidence="3">Uncharacterized protein</fullName>
    </submittedName>
</protein>
<reference evidence="3" key="1">
    <citation type="submission" date="2016-10" db="EMBL/GenBank/DDBJ databases">
        <authorList>
            <person name="de Groot N.N."/>
        </authorList>
    </citation>
    <scope>NUCLEOTIDE SEQUENCE [LARGE SCALE GENOMIC DNA]</scope>
    <source>
        <strain evidence="3">UNC267MFSha1.1M11</strain>
    </source>
</reference>
<accession>A0A1G4W5X8</accession>
<sequence length="70" mass="7484">MKKSGHVVRVTGVIAQSHPLHGVNVPPGIGYAVATMESVPPIKLSIDRNDADWGESGEQRRRHGSDCQPG</sequence>
<evidence type="ECO:0000313" key="3">
    <source>
        <dbReference type="EMBL" id="SCX17266.1"/>
    </source>
</evidence>
<dbReference type="Proteomes" id="UP000547444">
    <property type="component" value="Unassembled WGS sequence"/>
</dbReference>
<dbReference type="EMBL" id="JAANOW010000001">
    <property type="protein sequence ID" value="NIH95246.1"/>
    <property type="molecule type" value="Genomic_DNA"/>
</dbReference>
<gene>
    <name evidence="2" type="ORF">FHU31_002202</name>
    <name evidence="3" type="ORF">SAMN02799620_02449</name>
</gene>
<keyword evidence="5" id="KW-1185">Reference proteome</keyword>
<reference evidence="4" key="2">
    <citation type="submission" date="2016-10" db="EMBL/GenBank/DDBJ databases">
        <authorList>
            <person name="Varghese N."/>
            <person name="Submissions S."/>
        </authorList>
    </citation>
    <scope>NUCLEOTIDE SEQUENCE [LARGE SCALE GENOMIC DNA]</scope>
    <source>
        <strain evidence="4">UNC267MFSha1.1M11</strain>
    </source>
</reference>